<comment type="caution">
    <text evidence="2">The sequence shown here is derived from an EMBL/GenBank/DDBJ whole genome shotgun (WGS) entry which is preliminary data.</text>
</comment>
<protein>
    <submittedName>
        <fullName evidence="2">SseB family protein</fullName>
    </submittedName>
</protein>
<dbReference type="InterPro" id="IPR009839">
    <property type="entry name" value="SseB_N"/>
</dbReference>
<dbReference type="Proteomes" id="UP001500443">
    <property type="component" value="Unassembled WGS sequence"/>
</dbReference>
<evidence type="ECO:0000313" key="2">
    <source>
        <dbReference type="EMBL" id="GAA2115381.1"/>
    </source>
</evidence>
<keyword evidence="3" id="KW-1185">Reference proteome</keyword>
<accession>A0ABN2XSR9</accession>
<name>A0ABN2XSR9_9ACTN</name>
<dbReference type="EMBL" id="BAAAPF010000027">
    <property type="protein sequence ID" value="GAA2115381.1"/>
    <property type="molecule type" value="Genomic_DNA"/>
</dbReference>
<dbReference type="RefSeq" id="WP_344289043.1">
    <property type="nucleotide sequence ID" value="NZ_BAAAPF010000027.1"/>
</dbReference>
<evidence type="ECO:0000259" key="1">
    <source>
        <dbReference type="Pfam" id="PF07179"/>
    </source>
</evidence>
<gene>
    <name evidence="2" type="ORF">GCM10009802_15320</name>
</gene>
<reference evidence="2 3" key="1">
    <citation type="journal article" date="2019" name="Int. J. Syst. Evol. Microbiol.">
        <title>The Global Catalogue of Microorganisms (GCM) 10K type strain sequencing project: providing services to taxonomists for standard genome sequencing and annotation.</title>
        <authorList>
            <consortium name="The Broad Institute Genomics Platform"/>
            <consortium name="The Broad Institute Genome Sequencing Center for Infectious Disease"/>
            <person name="Wu L."/>
            <person name="Ma J."/>
        </authorList>
    </citation>
    <scope>NUCLEOTIDE SEQUENCE [LARGE SCALE GENOMIC DNA]</scope>
    <source>
        <strain evidence="2 3">JCM 15481</strain>
    </source>
</reference>
<evidence type="ECO:0000313" key="3">
    <source>
        <dbReference type="Proteomes" id="UP001500443"/>
    </source>
</evidence>
<feature type="domain" description="SseB protein N-terminal" evidence="1">
    <location>
        <begin position="14"/>
        <end position="127"/>
    </location>
</feature>
<proteinExistence type="predicted"/>
<sequence>MTYHPDGQRSAAQQALHTVAEQGPDDEALHTLAESRVLLPDPDPVEEAAEPPRPQALSLPVVEQGDGTRLVPVFTSADRLEQVFPEIRHYNAVSLGDLARGWPSDGPSLVIDAGAPEEMALTAQGVRDLLATA</sequence>
<organism evidence="2 3">
    <name type="scientific">Streptomyces synnematoformans</name>
    <dbReference type="NCBI Taxonomy" id="415721"/>
    <lineage>
        <taxon>Bacteria</taxon>
        <taxon>Bacillati</taxon>
        <taxon>Actinomycetota</taxon>
        <taxon>Actinomycetes</taxon>
        <taxon>Kitasatosporales</taxon>
        <taxon>Streptomycetaceae</taxon>
        <taxon>Streptomyces</taxon>
    </lineage>
</organism>
<dbReference type="Pfam" id="PF07179">
    <property type="entry name" value="SseB"/>
    <property type="match status" value="1"/>
</dbReference>